<keyword evidence="4" id="KW-1185">Reference proteome</keyword>
<feature type="transmembrane region" description="Helical" evidence="1">
    <location>
        <begin position="76"/>
        <end position="103"/>
    </location>
</feature>
<dbReference type="EMBL" id="JAJJMB010002379">
    <property type="protein sequence ID" value="KAI3951723.1"/>
    <property type="molecule type" value="Genomic_DNA"/>
</dbReference>
<proteinExistence type="predicted"/>
<comment type="caution">
    <text evidence="3">The sequence shown here is derived from an EMBL/GenBank/DDBJ whole genome shotgun (WGS) entry which is preliminary data.</text>
</comment>
<sequence>MNSFKCPLFALLFSNLSFVIFSDMGILRLCCSFFGVCCNDGDFFRQIQKFRRLLRRVHCSPWKNISSQSIFINLEILCFVVTLWVVVCGLYTFLFVGLVGIFWKRSNQSSSSATFLIMEQFKVSTTTLASTSDTPKRSRTDIFSVFGVERISLSLVLHVVCMVIMLVLPVLVLLVLGLVMKTKTTATLSRLLSSSYSTSTVTTSPTPSQPDTFRYRHIKTDSDYHYYMRHFGYYLRHFGYDLDTVTTS</sequence>
<keyword evidence="1" id="KW-0812">Transmembrane</keyword>
<keyword evidence="2" id="KW-0732">Signal</keyword>
<protein>
    <submittedName>
        <fullName evidence="3">Uncharacterized protein</fullName>
    </submittedName>
</protein>
<dbReference type="AlphaFoldDB" id="A0AAD4TDF9"/>
<feature type="signal peptide" evidence="2">
    <location>
        <begin position="1"/>
        <end position="21"/>
    </location>
</feature>
<keyword evidence="1" id="KW-0472">Membrane</keyword>
<feature type="chain" id="PRO_5041929866" evidence="2">
    <location>
        <begin position="22"/>
        <end position="248"/>
    </location>
</feature>
<organism evidence="3 4">
    <name type="scientific">Papaver atlanticum</name>
    <dbReference type="NCBI Taxonomy" id="357466"/>
    <lineage>
        <taxon>Eukaryota</taxon>
        <taxon>Viridiplantae</taxon>
        <taxon>Streptophyta</taxon>
        <taxon>Embryophyta</taxon>
        <taxon>Tracheophyta</taxon>
        <taxon>Spermatophyta</taxon>
        <taxon>Magnoliopsida</taxon>
        <taxon>Ranunculales</taxon>
        <taxon>Papaveraceae</taxon>
        <taxon>Papaveroideae</taxon>
        <taxon>Papaver</taxon>
    </lineage>
</organism>
<evidence type="ECO:0000313" key="3">
    <source>
        <dbReference type="EMBL" id="KAI3951723.1"/>
    </source>
</evidence>
<dbReference type="Proteomes" id="UP001202328">
    <property type="component" value="Unassembled WGS sequence"/>
</dbReference>
<reference evidence="3" key="1">
    <citation type="submission" date="2022-04" db="EMBL/GenBank/DDBJ databases">
        <title>A functionally conserved STORR gene fusion in Papaver species that diverged 16.8 million years ago.</title>
        <authorList>
            <person name="Catania T."/>
        </authorList>
    </citation>
    <scope>NUCLEOTIDE SEQUENCE</scope>
    <source>
        <strain evidence="3">S-188037</strain>
    </source>
</reference>
<accession>A0AAD4TDF9</accession>
<gene>
    <name evidence="3" type="ORF">MKW98_013781</name>
</gene>
<keyword evidence="1" id="KW-1133">Transmembrane helix</keyword>
<evidence type="ECO:0000313" key="4">
    <source>
        <dbReference type="Proteomes" id="UP001202328"/>
    </source>
</evidence>
<evidence type="ECO:0000256" key="1">
    <source>
        <dbReference type="SAM" id="Phobius"/>
    </source>
</evidence>
<feature type="transmembrane region" description="Helical" evidence="1">
    <location>
        <begin position="155"/>
        <end position="180"/>
    </location>
</feature>
<feature type="transmembrane region" description="Helical" evidence="1">
    <location>
        <begin position="12"/>
        <end position="36"/>
    </location>
</feature>
<evidence type="ECO:0000256" key="2">
    <source>
        <dbReference type="SAM" id="SignalP"/>
    </source>
</evidence>
<name>A0AAD4TDF9_9MAGN</name>